<reference evidence="1 2" key="2">
    <citation type="journal article" date="2018" name="New Phytol.">
        <title>High intraspecific genome diversity in the model arbuscular mycorrhizal symbiont Rhizophagus irregularis.</title>
        <authorList>
            <person name="Chen E.C.H."/>
            <person name="Morin E."/>
            <person name="Beaudet D."/>
            <person name="Noel J."/>
            <person name="Yildirir G."/>
            <person name="Ndikumana S."/>
            <person name="Charron P."/>
            <person name="St-Onge C."/>
            <person name="Giorgi J."/>
            <person name="Kruger M."/>
            <person name="Marton T."/>
            <person name="Ropars J."/>
            <person name="Grigoriev I.V."/>
            <person name="Hainaut M."/>
            <person name="Henrissat B."/>
            <person name="Roux C."/>
            <person name="Martin F."/>
            <person name="Corradi N."/>
        </authorList>
    </citation>
    <scope>NUCLEOTIDE SEQUENCE [LARGE SCALE GENOMIC DNA]</scope>
    <source>
        <strain evidence="1 2">DAOM 197198</strain>
    </source>
</reference>
<protein>
    <submittedName>
        <fullName evidence="1">Uncharacterized protein</fullName>
    </submittedName>
</protein>
<proteinExistence type="predicted"/>
<evidence type="ECO:0000313" key="1">
    <source>
        <dbReference type="EMBL" id="POG68169.1"/>
    </source>
</evidence>
<dbReference type="HOGENOM" id="CLU_2134919_0_0_1"/>
<evidence type="ECO:0000313" key="2">
    <source>
        <dbReference type="Proteomes" id="UP000018888"/>
    </source>
</evidence>
<name>U9T9J3_RHIID</name>
<dbReference type="EMBL" id="AUPC02000157">
    <property type="protein sequence ID" value="POG68169.1"/>
    <property type="molecule type" value="Genomic_DNA"/>
</dbReference>
<comment type="caution">
    <text evidence="1">The sequence shown here is derived from an EMBL/GenBank/DDBJ whole genome shotgun (WGS) entry which is preliminary data.</text>
</comment>
<dbReference type="VEuPathDB" id="FungiDB:RhiirFUN_012359"/>
<dbReference type="AlphaFoldDB" id="U9T9J3"/>
<gene>
    <name evidence="1" type="ORF">GLOIN_2v1639827</name>
</gene>
<dbReference type="Proteomes" id="UP000018888">
    <property type="component" value="Unassembled WGS sequence"/>
</dbReference>
<keyword evidence="2" id="KW-1185">Reference proteome</keyword>
<sequence length="129" mass="15138">MFSRKNLPLFFYLTFAMLSIHRAYALPERKSITDDAKITEISLLELPETGELYEMVPQVVGNEENPTTEASQTLPPMCINGVPFIFKQKFYYPHKKWFPKAYVKGNFYKMCSNNAKCKFIFIKQYENNN</sequence>
<accession>U9T9J3</accession>
<organism evidence="1 2">
    <name type="scientific">Rhizophagus irregularis (strain DAOM 181602 / DAOM 197198 / MUCL 43194)</name>
    <name type="common">Arbuscular mycorrhizal fungus</name>
    <name type="synonym">Glomus intraradices</name>
    <dbReference type="NCBI Taxonomy" id="747089"/>
    <lineage>
        <taxon>Eukaryota</taxon>
        <taxon>Fungi</taxon>
        <taxon>Fungi incertae sedis</taxon>
        <taxon>Mucoromycota</taxon>
        <taxon>Glomeromycotina</taxon>
        <taxon>Glomeromycetes</taxon>
        <taxon>Glomerales</taxon>
        <taxon>Glomeraceae</taxon>
        <taxon>Rhizophagus</taxon>
    </lineage>
</organism>
<reference evidence="1 2" key="1">
    <citation type="journal article" date="2013" name="Proc. Natl. Acad. Sci. U.S.A.">
        <title>Genome of an arbuscular mycorrhizal fungus provides insight into the oldest plant symbiosis.</title>
        <authorList>
            <person name="Tisserant E."/>
            <person name="Malbreil M."/>
            <person name="Kuo A."/>
            <person name="Kohler A."/>
            <person name="Symeonidi A."/>
            <person name="Balestrini R."/>
            <person name="Charron P."/>
            <person name="Duensing N."/>
            <person name="Frei Dit Frey N."/>
            <person name="Gianinazzi-Pearson V."/>
            <person name="Gilbert L.B."/>
            <person name="Handa Y."/>
            <person name="Herr J.R."/>
            <person name="Hijri M."/>
            <person name="Koul R."/>
            <person name="Kawaguchi M."/>
            <person name="Krajinski F."/>
            <person name="Lammers P.J."/>
            <person name="Masclaux F.G."/>
            <person name="Murat C."/>
            <person name="Morin E."/>
            <person name="Ndikumana S."/>
            <person name="Pagni M."/>
            <person name="Petitpierre D."/>
            <person name="Requena N."/>
            <person name="Rosikiewicz P."/>
            <person name="Riley R."/>
            <person name="Saito K."/>
            <person name="San Clemente H."/>
            <person name="Shapiro H."/>
            <person name="van Tuinen D."/>
            <person name="Becard G."/>
            <person name="Bonfante P."/>
            <person name="Paszkowski U."/>
            <person name="Shachar-Hill Y.Y."/>
            <person name="Tuskan G.A."/>
            <person name="Young P.W."/>
            <person name="Sanders I.R."/>
            <person name="Henrissat B."/>
            <person name="Rensing S.A."/>
            <person name="Grigoriev I.V."/>
            <person name="Corradi N."/>
            <person name="Roux C."/>
            <person name="Martin F."/>
        </authorList>
    </citation>
    <scope>NUCLEOTIDE SEQUENCE [LARGE SCALE GENOMIC DNA]</scope>
    <source>
        <strain evidence="1 2">DAOM 197198</strain>
    </source>
</reference>